<gene>
    <name evidence="2" type="ORF">G127AT_02925</name>
</gene>
<keyword evidence="3" id="KW-1185">Reference proteome</keyword>
<protein>
    <submittedName>
        <fullName evidence="2">Uncharacterized protein</fullName>
    </submittedName>
</protein>
<keyword evidence="1" id="KW-0812">Transmembrane</keyword>
<keyword evidence="1" id="KW-1133">Transmembrane helix</keyword>
<accession>A0A975FN37</accession>
<feature type="transmembrane region" description="Helical" evidence="1">
    <location>
        <begin position="148"/>
        <end position="166"/>
    </location>
</feature>
<dbReference type="KEGG" id="aarc:G127AT_02925"/>
<evidence type="ECO:0000256" key="1">
    <source>
        <dbReference type="SAM" id="Phobius"/>
    </source>
</evidence>
<dbReference type="AlphaFoldDB" id="A0A975FN37"/>
<feature type="transmembrane region" description="Helical" evidence="1">
    <location>
        <begin position="95"/>
        <end position="114"/>
    </location>
</feature>
<feature type="transmembrane region" description="Helical" evidence="1">
    <location>
        <begin position="126"/>
        <end position="143"/>
    </location>
</feature>
<dbReference type="Proteomes" id="UP000671914">
    <property type="component" value="Chromosome"/>
</dbReference>
<feature type="transmembrane region" description="Helical" evidence="1">
    <location>
        <begin position="33"/>
        <end position="56"/>
    </location>
</feature>
<evidence type="ECO:0000313" key="2">
    <source>
        <dbReference type="EMBL" id="QTX05200.1"/>
    </source>
</evidence>
<reference evidence="2" key="1">
    <citation type="submission" date="2021-03" db="EMBL/GenBank/DDBJ databases">
        <title>Agromyces archimandritus sp. nov., isolated from the cockroach Archimandrita tessellata.</title>
        <authorList>
            <person name="Guzman J."/>
            <person name="Ortuzar M."/>
            <person name="Poehlein A."/>
            <person name="Daniel R."/>
            <person name="Trujillo M."/>
            <person name="Vilcinskas A."/>
        </authorList>
    </citation>
    <scope>NUCLEOTIDE SEQUENCE</scope>
    <source>
        <strain evidence="2">G127AT</strain>
    </source>
</reference>
<feature type="transmembrane region" description="Helical" evidence="1">
    <location>
        <begin position="68"/>
        <end position="88"/>
    </location>
</feature>
<dbReference type="RefSeq" id="WP_210899589.1">
    <property type="nucleotide sequence ID" value="NZ_CP071696.1"/>
</dbReference>
<feature type="transmembrane region" description="Helical" evidence="1">
    <location>
        <begin position="172"/>
        <end position="193"/>
    </location>
</feature>
<name>A0A975FN37_9MICO</name>
<evidence type="ECO:0000313" key="3">
    <source>
        <dbReference type="Proteomes" id="UP000671914"/>
    </source>
</evidence>
<proteinExistence type="predicted"/>
<sequence length="421" mass="43435">MNGTSISAAERGFRRPEPSERVMRVARSDPGGVRLAGGTALVVCVLVLWHLVRLVIALPYFPGGRMPWLAWLVLALGAGGIAAALRLGSGRTPRLLFGFAAALAAVVVALDLVATHGQAGAGVTPTAAPAAIALLAPFTWLVARRAPAACALVFAAVLAGVCLASSPDAAHASARLIAIAGSGALPVVLAAVASGGFRRMVEQQLDLSIVQSTVATNRQAVGMRASEELASLDFEAETLLEGVASGRLTLPLAPETAEEAASLAAALRVRLIEGRTDTWLKHAVAESEFLTGAVRVVDPRGDAGRLAPAARDALLQAVWLIVGDLPRQAAGPVELALGADVPQTGDENTPGPVVNVTIRAPSQLKRRLDAATWDAIGSVGPHELRVDAESIRIDIACRITVGEPADGASPRTVPRETRGIQ</sequence>
<keyword evidence="1" id="KW-0472">Membrane</keyword>
<dbReference type="EMBL" id="CP071696">
    <property type="protein sequence ID" value="QTX05200.1"/>
    <property type="molecule type" value="Genomic_DNA"/>
</dbReference>
<organism evidence="2 3">
    <name type="scientific">Agromyces archimandritae</name>
    <dbReference type="NCBI Taxonomy" id="2781962"/>
    <lineage>
        <taxon>Bacteria</taxon>
        <taxon>Bacillati</taxon>
        <taxon>Actinomycetota</taxon>
        <taxon>Actinomycetes</taxon>
        <taxon>Micrococcales</taxon>
        <taxon>Microbacteriaceae</taxon>
        <taxon>Agromyces</taxon>
    </lineage>
</organism>